<accession>A0A9D9E2E7</accession>
<evidence type="ECO:0000259" key="1">
    <source>
        <dbReference type="Pfam" id="PF01408"/>
    </source>
</evidence>
<feature type="domain" description="Gfo/Idh/MocA-like oxidoreductase N-terminal" evidence="1">
    <location>
        <begin position="2"/>
        <end position="117"/>
    </location>
</feature>
<organism evidence="3 4">
    <name type="scientific">Candidatus Ornithospirochaeta stercoripullorum</name>
    <dbReference type="NCBI Taxonomy" id="2840899"/>
    <lineage>
        <taxon>Bacteria</taxon>
        <taxon>Pseudomonadati</taxon>
        <taxon>Spirochaetota</taxon>
        <taxon>Spirochaetia</taxon>
        <taxon>Spirochaetales</taxon>
        <taxon>Spirochaetaceae</taxon>
        <taxon>Spirochaetaceae incertae sedis</taxon>
        <taxon>Candidatus Ornithospirochaeta</taxon>
    </lineage>
</organism>
<evidence type="ECO:0000313" key="4">
    <source>
        <dbReference type="Proteomes" id="UP000823615"/>
    </source>
</evidence>
<dbReference type="GO" id="GO:0000166">
    <property type="term" value="F:nucleotide binding"/>
    <property type="evidence" value="ECO:0007669"/>
    <property type="project" value="InterPro"/>
</dbReference>
<sequence>MKTVIVGFGGMGRVHYANTLLIAGTSIVGIVGSGDRDRAAAESFSLPFFSSVKEAVSALEPDIVDITTPTFMHKEHVVEAIEAGCRNIIVEKPLALKSDDAAYIFSLAEEKGVRIVPAHVMRFTKEFNALRKTVESGEFGAVLDASFSRISAMPAWSNGWLLDKSKSGAVPFDLHIHDADMIFALFGKPRSVTSYKRRGHESSTDEYFHVTYSYDGFSVNAEAGWLRASVPFAASWRVIFEHAVLQCSDERVMCYPEEGNPFQMDTHYDKIVETGINVPPTGWYYEELSAIYAYLSSEDSTQLIPYSDIIEELKILERL</sequence>
<proteinExistence type="predicted"/>
<dbReference type="InterPro" id="IPR000683">
    <property type="entry name" value="Gfo/Idh/MocA-like_OxRdtase_N"/>
</dbReference>
<evidence type="ECO:0000313" key="3">
    <source>
        <dbReference type="EMBL" id="MBO8436936.1"/>
    </source>
</evidence>
<reference evidence="3" key="2">
    <citation type="journal article" date="2021" name="PeerJ">
        <title>Extensive microbial diversity within the chicken gut microbiome revealed by metagenomics and culture.</title>
        <authorList>
            <person name="Gilroy R."/>
            <person name="Ravi A."/>
            <person name="Getino M."/>
            <person name="Pursley I."/>
            <person name="Horton D.L."/>
            <person name="Alikhan N.F."/>
            <person name="Baker D."/>
            <person name="Gharbi K."/>
            <person name="Hall N."/>
            <person name="Watson M."/>
            <person name="Adriaenssens E.M."/>
            <person name="Foster-Nyarko E."/>
            <person name="Jarju S."/>
            <person name="Secka A."/>
            <person name="Antonio M."/>
            <person name="Oren A."/>
            <person name="Chaudhuri R.R."/>
            <person name="La Ragione R."/>
            <person name="Hildebrand F."/>
            <person name="Pallen M.J."/>
        </authorList>
    </citation>
    <scope>NUCLEOTIDE SEQUENCE</scope>
    <source>
        <strain evidence="3">7293</strain>
    </source>
</reference>
<comment type="caution">
    <text evidence="3">The sequence shown here is derived from an EMBL/GenBank/DDBJ whole genome shotgun (WGS) entry which is preliminary data.</text>
</comment>
<dbReference type="SUPFAM" id="SSF55347">
    <property type="entry name" value="Glyceraldehyde-3-phosphate dehydrogenase-like, C-terminal domain"/>
    <property type="match status" value="1"/>
</dbReference>
<dbReference type="InterPro" id="IPR051450">
    <property type="entry name" value="Gfo/Idh/MocA_Oxidoreductases"/>
</dbReference>
<dbReference type="InterPro" id="IPR036291">
    <property type="entry name" value="NAD(P)-bd_dom_sf"/>
</dbReference>
<dbReference type="SUPFAM" id="SSF51735">
    <property type="entry name" value="NAD(P)-binding Rossmann-fold domains"/>
    <property type="match status" value="1"/>
</dbReference>
<dbReference type="PANTHER" id="PTHR43377">
    <property type="entry name" value="BILIVERDIN REDUCTASE A"/>
    <property type="match status" value="1"/>
</dbReference>
<dbReference type="PANTHER" id="PTHR43377:SF1">
    <property type="entry name" value="BILIVERDIN REDUCTASE A"/>
    <property type="match status" value="1"/>
</dbReference>
<dbReference type="AlphaFoldDB" id="A0A9D9E2E7"/>
<dbReference type="InterPro" id="IPR055170">
    <property type="entry name" value="GFO_IDH_MocA-like_dom"/>
</dbReference>
<dbReference type="Pfam" id="PF22725">
    <property type="entry name" value="GFO_IDH_MocA_C3"/>
    <property type="match status" value="1"/>
</dbReference>
<feature type="domain" description="GFO/IDH/MocA-like oxidoreductase" evidence="2">
    <location>
        <begin position="127"/>
        <end position="230"/>
    </location>
</feature>
<dbReference type="Gene3D" id="3.40.50.720">
    <property type="entry name" value="NAD(P)-binding Rossmann-like Domain"/>
    <property type="match status" value="1"/>
</dbReference>
<evidence type="ECO:0000259" key="2">
    <source>
        <dbReference type="Pfam" id="PF22725"/>
    </source>
</evidence>
<dbReference type="Pfam" id="PF01408">
    <property type="entry name" value="GFO_IDH_MocA"/>
    <property type="match status" value="1"/>
</dbReference>
<protein>
    <submittedName>
        <fullName evidence="3">Gfo/Idh/MocA family oxidoreductase</fullName>
    </submittedName>
</protein>
<dbReference type="Proteomes" id="UP000823615">
    <property type="component" value="Unassembled WGS sequence"/>
</dbReference>
<name>A0A9D9E2E7_9SPIO</name>
<reference evidence="3" key="1">
    <citation type="submission" date="2020-10" db="EMBL/GenBank/DDBJ databases">
        <authorList>
            <person name="Gilroy R."/>
        </authorList>
    </citation>
    <scope>NUCLEOTIDE SEQUENCE</scope>
    <source>
        <strain evidence="3">7293</strain>
    </source>
</reference>
<dbReference type="Gene3D" id="3.30.360.10">
    <property type="entry name" value="Dihydrodipicolinate Reductase, domain 2"/>
    <property type="match status" value="1"/>
</dbReference>
<gene>
    <name evidence="3" type="ORF">IAA97_08160</name>
</gene>
<dbReference type="EMBL" id="JADIMT010000094">
    <property type="protein sequence ID" value="MBO8436936.1"/>
    <property type="molecule type" value="Genomic_DNA"/>
</dbReference>